<dbReference type="RefSeq" id="WP_049642723.1">
    <property type="nucleotide sequence ID" value="NZ_LFTY01000002.1"/>
</dbReference>
<dbReference type="STRING" id="1675527.AIOL_001874"/>
<keyword evidence="2" id="KW-1185">Reference proteome</keyword>
<sequence length="214" mass="22848">MHIGLIGGIGPAATLSYYDKLVRSFQRAERPLSLTIAHADIKVLLANATVDNRAVQGAVLADHADRLGAAGCDVVTISVLTGHFCFQEAQSLTSVQLVSAIDPIDRFCEAQGLKTIGLLGSLSVMATHLYGQLGATRTVVPEDFDQVGMTYIEMAMSGQYSDAARTLFIEEGRKLCTEQEADAVLMAGTDLGLAFSGIDPDYRVLDAVVDLVQR</sequence>
<comment type="caution">
    <text evidence="1">The sequence shown here is derived from an EMBL/GenBank/DDBJ whole genome shotgun (WGS) entry which is preliminary data.</text>
</comment>
<dbReference type="AlphaFoldDB" id="A0A0J9E2K0"/>
<proteinExistence type="predicted"/>
<dbReference type="EMBL" id="LFTY01000002">
    <property type="protein sequence ID" value="KMW56917.1"/>
    <property type="molecule type" value="Genomic_DNA"/>
</dbReference>
<evidence type="ECO:0000313" key="2">
    <source>
        <dbReference type="Proteomes" id="UP000037178"/>
    </source>
</evidence>
<dbReference type="Proteomes" id="UP000037178">
    <property type="component" value="Unassembled WGS sequence"/>
</dbReference>
<dbReference type="Pfam" id="PF01177">
    <property type="entry name" value="Asp_Glu_race"/>
    <property type="match status" value="1"/>
</dbReference>
<dbReference type="GO" id="GO:0047689">
    <property type="term" value="F:aspartate racemase activity"/>
    <property type="evidence" value="ECO:0007669"/>
    <property type="project" value="UniProtKB-EC"/>
</dbReference>
<keyword evidence="1" id="KW-0413">Isomerase</keyword>
<dbReference type="OrthoDB" id="9803739at2"/>
<dbReference type="SUPFAM" id="SSF53681">
    <property type="entry name" value="Aspartate/glutamate racemase"/>
    <property type="match status" value="2"/>
</dbReference>
<dbReference type="InterPro" id="IPR001920">
    <property type="entry name" value="Asp/Glu_race"/>
</dbReference>
<organism evidence="1 2">
    <name type="scientific">Candidatus Rhodobacter oscarellae</name>
    <dbReference type="NCBI Taxonomy" id="1675527"/>
    <lineage>
        <taxon>Bacteria</taxon>
        <taxon>Pseudomonadati</taxon>
        <taxon>Pseudomonadota</taxon>
        <taxon>Alphaproteobacteria</taxon>
        <taxon>Rhodobacterales</taxon>
        <taxon>Rhodobacter group</taxon>
        <taxon>Rhodobacter</taxon>
    </lineage>
</organism>
<dbReference type="InterPro" id="IPR015942">
    <property type="entry name" value="Asp/Glu/hydantoin_racemase"/>
</dbReference>
<dbReference type="Gene3D" id="3.40.50.1860">
    <property type="match status" value="2"/>
</dbReference>
<accession>A0A0J9E2K0</accession>
<name>A0A0J9E2K0_9RHOB</name>
<dbReference type="EC" id="5.1.1.13" evidence="1"/>
<evidence type="ECO:0000313" key="1">
    <source>
        <dbReference type="EMBL" id="KMW56917.1"/>
    </source>
</evidence>
<gene>
    <name evidence="1" type="ORF">AIOL_001874</name>
</gene>
<dbReference type="PATRIC" id="fig|1675527.3.peg.1971"/>
<protein>
    <submittedName>
        <fullName evidence="1">Aspartate racemase</fullName>
        <ecNumber evidence="1">5.1.1.13</ecNumber>
    </submittedName>
</protein>
<reference evidence="1 2" key="1">
    <citation type="submission" date="2015-06" db="EMBL/GenBank/DDBJ databases">
        <title>Draft genome sequence of an Alphaproteobacteria species associated to the Mediterranean sponge Oscarella lobularis.</title>
        <authorList>
            <person name="Jourda C."/>
            <person name="Santini S."/>
            <person name="Claverie J.-M."/>
        </authorList>
    </citation>
    <scope>NUCLEOTIDE SEQUENCE [LARGE SCALE GENOMIC DNA]</scope>
    <source>
        <strain evidence="1">IGS</strain>
    </source>
</reference>